<dbReference type="Proteomes" id="UP000245423">
    <property type="component" value="Chromosome 1"/>
</dbReference>
<gene>
    <name evidence="1" type="ORF">CUESP1_2016</name>
</gene>
<sequence>MDENLRQSTALFRYSLIAPLLTETFTQATAKEYLEEVSAKEYSTPLGNKEYAPATIKEWLRLYRRYGIDGLYPKVRSDKGKSRNLPDNAKEFILSSKLNSPKCICQLKFRPYYNRKPGH</sequence>
<proteinExistence type="predicted"/>
<organism evidence="1 2">
    <name type="scientific">[Clostridium] ultunense Esp</name>
    <dbReference type="NCBI Taxonomy" id="1288971"/>
    <lineage>
        <taxon>Bacteria</taxon>
        <taxon>Bacillati</taxon>
        <taxon>Bacillota</taxon>
        <taxon>Tissierellia</taxon>
        <taxon>Tissierellales</taxon>
        <taxon>Tepidimicrobiaceae</taxon>
        <taxon>Schnuerera</taxon>
    </lineage>
</organism>
<keyword evidence="2" id="KW-1185">Reference proteome</keyword>
<reference evidence="1 2" key="1">
    <citation type="submission" date="2016-11" db="EMBL/GenBank/DDBJ databases">
        <authorList>
            <person name="Manzoor S."/>
        </authorList>
    </citation>
    <scope>NUCLEOTIDE SEQUENCE [LARGE SCALE GENOMIC DNA]</scope>
    <source>
        <strain evidence="1">Clostridium ultunense strain Esp</strain>
    </source>
</reference>
<protein>
    <submittedName>
        <fullName evidence="1">Transposase</fullName>
    </submittedName>
</protein>
<dbReference type="AlphaFoldDB" id="A0A1M4PPH3"/>
<name>A0A1M4PPH3_9FIRM</name>
<evidence type="ECO:0000313" key="2">
    <source>
        <dbReference type="Proteomes" id="UP000245423"/>
    </source>
</evidence>
<dbReference type="EMBL" id="LT669839">
    <property type="protein sequence ID" value="SHD77373.1"/>
    <property type="molecule type" value="Genomic_DNA"/>
</dbReference>
<dbReference type="RefSeq" id="WP_025641406.1">
    <property type="nucleotide sequence ID" value="NZ_LT669839.1"/>
</dbReference>
<dbReference type="OrthoDB" id="9794201at2"/>
<evidence type="ECO:0000313" key="1">
    <source>
        <dbReference type="EMBL" id="SHD77373.1"/>
    </source>
</evidence>
<accession>A0A1M4PPH3</accession>